<evidence type="ECO:0000313" key="2">
    <source>
        <dbReference type="EMBL" id="KMM64884.1"/>
    </source>
</evidence>
<sequence>MPVSCLETSAGLPPRDCSGVSSAEEACCLHQTIGPGLVADPLLIARAKVWWSRYSSRPSRASKAGNGHSHCRRVPSHQININIPTISVREPSTLYLSKIVFWRELALIKDIVVGIITVILILTGVAIGATFVSTVLKDDIQHRADIALAVTLFIIRFNRLGARHHGQDSPGSSKEKTWTEELRGQFWLSPQAKVSERLSEGEEFLK</sequence>
<dbReference type="EMBL" id="DS268109">
    <property type="protein sequence ID" value="KMM64884.1"/>
    <property type="molecule type" value="Genomic_DNA"/>
</dbReference>
<keyword evidence="1" id="KW-0812">Transmembrane</keyword>
<reference evidence="2 3" key="1">
    <citation type="submission" date="2007-06" db="EMBL/GenBank/DDBJ databases">
        <title>The Genome Sequence of Coccidioides posadasii RMSCC_3488.</title>
        <authorList>
            <consortium name="Coccidioides Genome Resources Consortium"/>
            <consortium name="The Broad Institute Genome Sequencing Platform"/>
            <person name="Henn M.R."/>
            <person name="Sykes S."/>
            <person name="Young S."/>
            <person name="Jaffe D."/>
            <person name="Berlin A."/>
            <person name="Alvarez P."/>
            <person name="Butler J."/>
            <person name="Gnerre S."/>
            <person name="Grabherr M."/>
            <person name="Mauceli E."/>
            <person name="Brockman W."/>
            <person name="Kodira C."/>
            <person name="Alvarado L."/>
            <person name="Zeng Q."/>
            <person name="Crawford M."/>
            <person name="Antoine C."/>
            <person name="Devon K."/>
            <person name="Galgiani J."/>
            <person name="Orsborn K."/>
            <person name="Lewis M.L."/>
            <person name="Nusbaum C."/>
            <person name="Galagan J."/>
            <person name="Birren B."/>
        </authorList>
    </citation>
    <scope>NUCLEOTIDE SEQUENCE [LARGE SCALE GENOMIC DNA]</scope>
    <source>
        <strain evidence="2 3">RMSCC 3488</strain>
    </source>
</reference>
<name>A0A0J6F7H0_COCPO</name>
<accession>A0A0J6F7H0</accession>
<dbReference type="Proteomes" id="UP000054567">
    <property type="component" value="Unassembled WGS sequence"/>
</dbReference>
<dbReference type="AlphaFoldDB" id="A0A0J6F7H0"/>
<proteinExistence type="predicted"/>
<protein>
    <submittedName>
        <fullName evidence="2">Uncharacterized protein</fullName>
    </submittedName>
</protein>
<feature type="transmembrane region" description="Helical" evidence="1">
    <location>
        <begin position="111"/>
        <end position="134"/>
    </location>
</feature>
<keyword evidence="1" id="KW-0472">Membrane</keyword>
<reference evidence="3" key="2">
    <citation type="journal article" date="2009" name="Genome Res.">
        <title>Comparative genomic analyses of the human fungal pathogens Coccidioides and their relatives.</title>
        <authorList>
            <person name="Sharpton T.J."/>
            <person name="Stajich J.E."/>
            <person name="Rounsley S.D."/>
            <person name="Gardner M.J."/>
            <person name="Wortman J.R."/>
            <person name="Jordar V.S."/>
            <person name="Maiti R."/>
            <person name="Kodira C.D."/>
            <person name="Neafsey D.E."/>
            <person name="Zeng Q."/>
            <person name="Hung C.-Y."/>
            <person name="McMahan C."/>
            <person name="Muszewska A."/>
            <person name="Grynberg M."/>
            <person name="Mandel M.A."/>
            <person name="Kellner E.M."/>
            <person name="Barker B.M."/>
            <person name="Galgiani J.N."/>
            <person name="Orbach M.J."/>
            <person name="Kirkland T.N."/>
            <person name="Cole G.T."/>
            <person name="Henn M.R."/>
            <person name="Birren B.W."/>
            <person name="Taylor J.W."/>
        </authorList>
    </citation>
    <scope>NUCLEOTIDE SEQUENCE [LARGE SCALE GENOMIC DNA]</scope>
    <source>
        <strain evidence="3">RMSCC 3488</strain>
    </source>
</reference>
<keyword evidence="1" id="KW-1133">Transmembrane helix</keyword>
<organism evidence="2 3">
    <name type="scientific">Coccidioides posadasii RMSCC 3488</name>
    <dbReference type="NCBI Taxonomy" id="454284"/>
    <lineage>
        <taxon>Eukaryota</taxon>
        <taxon>Fungi</taxon>
        <taxon>Dikarya</taxon>
        <taxon>Ascomycota</taxon>
        <taxon>Pezizomycotina</taxon>
        <taxon>Eurotiomycetes</taxon>
        <taxon>Eurotiomycetidae</taxon>
        <taxon>Onygenales</taxon>
        <taxon>Onygenaceae</taxon>
        <taxon>Coccidioides</taxon>
    </lineage>
</organism>
<reference evidence="3" key="3">
    <citation type="journal article" date="2010" name="Genome Res.">
        <title>Population genomic sequencing of Coccidioides fungi reveals recent hybridization and transposon control.</title>
        <authorList>
            <person name="Neafsey D.E."/>
            <person name="Barker B.M."/>
            <person name="Sharpton T.J."/>
            <person name="Stajich J.E."/>
            <person name="Park D.J."/>
            <person name="Whiston E."/>
            <person name="Hung C.-Y."/>
            <person name="McMahan C."/>
            <person name="White J."/>
            <person name="Sykes S."/>
            <person name="Heiman D."/>
            <person name="Young S."/>
            <person name="Zeng Q."/>
            <person name="Abouelleil A."/>
            <person name="Aftuck L."/>
            <person name="Bessette D."/>
            <person name="Brown A."/>
            <person name="FitzGerald M."/>
            <person name="Lui A."/>
            <person name="Macdonald J.P."/>
            <person name="Priest M."/>
            <person name="Orbach M.J."/>
            <person name="Galgiani J.N."/>
            <person name="Kirkland T.N."/>
            <person name="Cole G.T."/>
            <person name="Birren B.W."/>
            <person name="Henn M.R."/>
            <person name="Taylor J.W."/>
            <person name="Rounsley S.D."/>
        </authorList>
    </citation>
    <scope>NUCLEOTIDE SEQUENCE [LARGE SCALE GENOMIC DNA]</scope>
    <source>
        <strain evidence="3">RMSCC 3488</strain>
    </source>
</reference>
<dbReference type="VEuPathDB" id="FungiDB:CPAG_01236"/>
<gene>
    <name evidence="2" type="ORF">CPAG_01236</name>
</gene>
<evidence type="ECO:0000313" key="3">
    <source>
        <dbReference type="Proteomes" id="UP000054567"/>
    </source>
</evidence>
<evidence type="ECO:0000256" key="1">
    <source>
        <dbReference type="SAM" id="Phobius"/>
    </source>
</evidence>